<protein>
    <submittedName>
        <fullName evidence="1">Uncharacterized protein</fullName>
    </submittedName>
</protein>
<dbReference type="Proteomes" id="UP001280121">
    <property type="component" value="Unassembled WGS sequence"/>
</dbReference>
<dbReference type="AlphaFoldDB" id="A0AAD9XN86"/>
<sequence>MNCLERSNNDAIKRLERQLAENKGKEIVGRQTQGDGRRSHSSWCEAEFSTGEVDEPNLTGNRDGFKRGGRVECEPLVVKHWLHDVVSEGEMDDGYVEDVRWDMRHRGRMPIYRQRREQWRCDAVYECDRSMKLQGPIEFLLHVSTLMGRLTAGGYGSNLNMSKMEGNGLDGLQAGVFGLMGTITSCQSLWAVSQAQAERKSSDTY</sequence>
<evidence type="ECO:0000313" key="1">
    <source>
        <dbReference type="EMBL" id="KAK2661973.1"/>
    </source>
</evidence>
<proteinExistence type="predicted"/>
<name>A0AAD9XN86_9ROSI</name>
<keyword evidence="2" id="KW-1185">Reference proteome</keyword>
<reference evidence="1" key="1">
    <citation type="journal article" date="2023" name="Plant J.">
        <title>Genome sequences and population genomics provide insights into the demographic history, inbreeding, and mutation load of two 'living fossil' tree species of Dipteronia.</title>
        <authorList>
            <person name="Feng Y."/>
            <person name="Comes H.P."/>
            <person name="Chen J."/>
            <person name="Zhu S."/>
            <person name="Lu R."/>
            <person name="Zhang X."/>
            <person name="Li P."/>
            <person name="Qiu J."/>
            <person name="Olsen K.M."/>
            <person name="Qiu Y."/>
        </authorList>
    </citation>
    <scope>NUCLEOTIDE SEQUENCE</scope>
    <source>
        <strain evidence="1">KIB01</strain>
    </source>
</reference>
<dbReference type="EMBL" id="JANJYI010000001">
    <property type="protein sequence ID" value="KAK2661973.1"/>
    <property type="molecule type" value="Genomic_DNA"/>
</dbReference>
<gene>
    <name evidence="1" type="ORF">Ddye_000547</name>
</gene>
<comment type="caution">
    <text evidence="1">The sequence shown here is derived from an EMBL/GenBank/DDBJ whole genome shotgun (WGS) entry which is preliminary data.</text>
</comment>
<accession>A0AAD9XN86</accession>
<evidence type="ECO:0000313" key="2">
    <source>
        <dbReference type="Proteomes" id="UP001280121"/>
    </source>
</evidence>
<organism evidence="1 2">
    <name type="scientific">Dipteronia dyeriana</name>
    <dbReference type="NCBI Taxonomy" id="168575"/>
    <lineage>
        <taxon>Eukaryota</taxon>
        <taxon>Viridiplantae</taxon>
        <taxon>Streptophyta</taxon>
        <taxon>Embryophyta</taxon>
        <taxon>Tracheophyta</taxon>
        <taxon>Spermatophyta</taxon>
        <taxon>Magnoliopsida</taxon>
        <taxon>eudicotyledons</taxon>
        <taxon>Gunneridae</taxon>
        <taxon>Pentapetalae</taxon>
        <taxon>rosids</taxon>
        <taxon>malvids</taxon>
        <taxon>Sapindales</taxon>
        <taxon>Sapindaceae</taxon>
        <taxon>Hippocastanoideae</taxon>
        <taxon>Acereae</taxon>
        <taxon>Dipteronia</taxon>
    </lineage>
</organism>